<accession>A0ABV0PU02</accession>
<evidence type="ECO:0000313" key="2">
    <source>
        <dbReference type="Proteomes" id="UP001476798"/>
    </source>
</evidence>
<evidence type="ECO:0000313" key="1">
    <source>
        <dbReference type="EMBL" id="MEQ2186955.1"/>
    </source>
</evidence>
<protein>
    <submittedName>
        <fullName evidence="1">Sorting nexin-14</fullName>
    </submittedName>
</protein>
<feature type="non-terminal residue" evidence="1">
    <location>
        <position position="1"/>
    </location>
</feature>
<sequence length="69" mass="7924">VEEAMMVLEDDSPMEAASTPSTPRNLTAWNITIPYIDFYDDDVKRERIPVFCIDVERNDRKAGKLIHAL</sequence>
<dbReference type="Proteomes" id="UP001476798">
    <property type="component" value="Unassembled WGS sequence"/>
</dbReference>
<proteinExistence type="predicted"/>
<dbReference type="EMBL" id="JAHRIO010088015">
    <property type="protein sequence ID" value="MEQ2186955.1"/>
    <property type="molecule type" value="Genomic_DNA"/>
</dbReference>
<organism evidence="1 2">
    <name type="scientific">Goodea atripinnis</name>
    <dbReference type="NCBI Taxonomy" id="208336"/>
    <lineage>
        <taxon>Eukaryota</taxon>
        <taxon>Metazoa</taxon>
        <taxon>Chordata</taxon>
        <taxon>Craniata</taxon>
        <taxon>Vertebrata</taxon>
        <taxon>Euteleostomi</taxon>
        <taxon>Actinopterygii</taxon>
        <taxon>Neopterygii</taxon>
        <taxon>Teleostei</taxon>
        <taxon>Neoteleostei</taxon>
        <taxon>Acanthomorphata</taxon>
        <taxon>Ovalentaria</taxon>
        <taxon>Atherinomorphae</taxon>
        <taxon>Cyprinodontiformes</taxon>
        <taxon>Goodeidae</taxon>
        <taxon>Goodea</taxon>
    </lineage>
</organism>
<reference evidence="1 2" key="1">
    <citation type="submission" date="2021-06" db="EMBL/GenBank/DDBJ databases">
        <authorList>
            <person name="Palmer J.M."/>
        </authorList>
    </citation>
    <scope>NUCLEOTIDE SEQUENCE [LARGE SCALE GENOMIC DNA]</scope>
    <source>
        <strain evidence="1 2">GA_2019</strain>
        <tissue evidence="1">Muscle</tissue>
    </source>
</reference>
<name>A0ABV0PU02_9TELE</name>
<comment type="caution">
    <text evidence="1">The sequence shown here is derived from an EMBL/GenBank/DDBJ whole genome shotgun (WGS) entry which is preliminary data.</text>
</comment>
<gene>
    <name evidence="1" type="primary">SNX14_3</name>
    <name evidence="1" type="ORF">GOODEAATRI_034135</name>
</gene>
<keyword evidence="2" id="KW-1185">Reference proteome</keyword>